<evidence type="ECO:0000313" key="2">
    <source>
        <dbReference type="Proteomes" id="UP000035083"/>
    </source>
</evidence>
<organism evidence="1 2">
    <name type="scientific">Gordonia sihwensis NBRC 108236</name>
    <dbReference type="NCBI Taxonomy" id="1223544"/>
    <lineage>
        <taxon>Bacteria</taxon>
        <taxon>Bacillati</taxon>
        <taxon>Actinomycetota</taxon>
        <taxon>Actinomycetes</taxon>
        <taxon>Mycobacteriales</taxon>
        <taxon>Gordoniaceae</taxon>
        <taxon>Gordonia</taxon>
    </lineage>
</organism>
<keyword evidence="2" id="KW-1185">Reference proteome</keyword>
<dbReference type="eggNOG" id="ENOG5030QRC">
    <property type="taxonomic scope" value="Bacteria"/>
</dbReference>
<reference evidence="1 2" key="1">
    <citation type="submission" date="2012-12" db="EMBL/GenBank/DDBJ databases">
        <title>Whole genome shotgun sequence of Gordonia sihwensis NBRC 108236.</title>
        <authorList>
            <person name="Yoshida I."/>
            <person name="Hosoyama A."/>
            <person name="Tsuchikane K."/>
            <person name="Ando Y."/>
            <person name="Baba S."/>
            <person name="Ohji S."/>
            <person name="Hamada M."/>
            <person name="Tamura T."/>
            <person name="Yamazoe A."/>
            <person name="Yamazaki S."/>
            <person name="Fujita N."/>
        </authorList>
    </citation>
    <scope>NUCLEOTIDE SEQUENCE [LARGE SCALE GENOMIC DNA]</scope>
    <source>
        <strain evidence="1 2">NBRC 108236</strain>
    </source>
</reference>
<dbReference type="AlphaFoldDB" id="L7LEZ0"/>
<evidence type="ECO:0000313" key="1">
    <source>
        <dbReference type="EMBL" id="GAC59311.1"/>
    </source>
</evidence>
<proteinExistence type="predicted"/>
<protein>
    <submittedName>
        <fullName evidence="1">Uncharacterized protein</fullName>
    </submittedName>
</protein>
<sequence length="267" mass="28945">MTPIIGSTILEATVDTESFLCAIAAVIPHAGRKAESAHLYRLRLHLDHPDSMTVTASDGYSAAAARVSLIALHGDIAANPCIDISPADVAKIRAVFHKKKKADVDDEGLLQIRKAVEMHPEPAPDVADREETDTAEPELVPVYYVHLSDVSGMIPGETLELPMLPPHEHAPNVPRMIARELGTATGMVESFGILPDLITRFTAAAKAYDANLIASVADDESAMVVVRCSEDFIGVAHPQRYSELSLAAQRDWLLAWREQFASLPDPE</sequence>
<dbReference type="RefSeq" id="WP_006894498.1">
    <property type="nucleotide sequence ID" value="NZ_BANU01000001.1"/>
</dbReference>
<dbReference type="EMBL" id="BANU01000001">
    <property type="protein sequence ID" value="GAC59311.1"/>
    <property type="molecule type" value="Genomic_DNA"/>
</dbReference>
<name>L7LEZ0_9ACTN</name>
<dbReference type="Proteomes" id="UP000035083">
    <property type="component" value="Unassembled WGS sequence"/>
</dbReference>
<gene>
    <name evidence="1" type="ORF">GSI01S_01_02770</name>
</gene>
<comment type="caution">
    <text evidence="1">The sequence shown here is derived from an EMBL/GenBank/DDBJ whole genome shotgun (WGS) entry which is preliminary data.</text>
</comment>
<accession>L7LEZ0</accession>